<dbReference type="eggNOG" id="arCOG02192">
    <property type="taxonomic scope" value="Archaea"/>
</dbReference>
<reference evidence="1 2" key="1">
    <citation type="journal article" date="2013" name="Genome Announc.">
        <title>Complete Genome Sequence of the Thermophilic and Facultatively Chemolithoautotrophic Sulfate Reducer Archaeoglobus sulfaticallidus Strain PM70-1T.</title>
        <authorList>
            <person name="Stokke R."/>
            <person name="Hocking W.P."/>
            <person name="Steinsbu B.O."/>
            <person name="Steen I.H."/>
        </authorList>
    </citation>
    <scope>NUCLEOTIDE SEQUENCE [LARGE SCALE GENOMIC DNA]</scope>
    <source>
        <strain evidence="1">PM70-1</strain>
    </source>
</reference>
<dbReference type="HOGENOM" id="CLU_2079462_0_0_2"/>
<proteinExistence type="predicted"/>
<dbReference type="Pfam" id="PF09876">
    <property type="entry name" value="DUF2103"/>
    <property type="match status" value="1"/>
</dbReference>
<dbReference type="STRING" id="387631.Asulf_02012"/>
<dbReference type="Proteomes" id="UP000013307">
    <property type="component" value="Chromosome"/>
</dbReference>
<dbReference type="AlphaFoldDB" id="N0BI62"/>
<evidence type="ECO:0008006" key="3">
    <source>
        <dbReference type="Google" id="ProtNLM"/>
    </source>
</evidence>
<organism evidence="1 2">
    <name type="scientific">Archaeoglobus sulfaticallidus PM70-1</name>
    <dbReference type="NCBI Taxonomy" id="387631"/>
    <lineage>
        <taxon>Archaea</taxon>
        <taxon>Methanobacteriati</taxon>
        <taxon>Methanobacteriota</taxon>
        <taxon>Archaeoglobi</taxon>
        <taxon>Archaeoglobales</taxon>
        <taxon>Archaeoglobaceae</taxon>
        <taxon>Archaeoglobus</taxon>
    </lineage>
</organism>
<name>N0BI62_9EURY</name>
<gene>
    <name evidence="1" type="ORF">Asulf_02012</name>
</gene>
<accession>N0BI62</accession>
<keyword evidence="2" id="KW-1185">Reference proteome</keyword>
<dbReference type="RefSeq" id="WP_015591573.1">
    <property type="nucleotide sequence ID" value="NC_021169.1"/>
</dbReference>
<dbReference type="GeneID" id="15393646"/>
<dbReference type="InterPro" id="IPR018664">
    <property type="entry name" value="DUF2103_metal-binding"/>
</dbReference>
<evidence type="ECO:0000313" key="2">
    <source>
        <dbReference type="Proteomes" id="UP000013307"/>
    </source>
</evidence>
<dbReference type="OrthoDB" id="50478at2157"/>
<dbReference type="EMBL" id="CP005290">
    <property type="protein sequence ID" value="AGK61977.1"/>
    <property type="molecule type" value="Genomic_DNA"/>
</dbReference>
<protein>
    <recommendedName>
        <fullName evidence="3">Metal-binding protein</fullName>
    </recommendedName>
</protein>
<sequence>MGSSKLGGDHTTIIGGRRGRKIVAKISTSEKVKRIVPGIIKVGMSSGGGFRAKFLRPDERGNLRLLLREGSTVQEIFIVTTAKNFKEGSDIIKELERIIGDFK</sequence>
<evidence type="ECO:0000313" key="1">
    <source>
        <dbReference type="EMBL" id="AGK61977.1"/>
    </source>
</evidence>
<dbReference type="KEGG" id="ast:Asulf_02012"/>